<evidence type="ECO:0000313" key="8">
    <source>
        <dbReference type="EMBL" id="GAA3714695.1"/>
    </source>
</evidence>
<feature type="transmembrane region" description="Helical" evidence="7">
    <location>
        <begin position="227"/>
        <end position="253"/>
    </location>
</feature>
<evidence type="ECO:0000313" key="9">
    <source>
        <dbReference type="Proteomes" id="UP001501479"/>
    </source>
</evidence>
<feature type="transmembrane region" description="Helical" evidence="7">
    <location>
        <begin position="201"/>
        <end position="220"/>
    </location>
</feature>
<comment type="subcellular location">
    <subcellularLocation>
        <location evidence="1">Membrane</location>
        <topology evidence="1">Multi-pass membrane protein</topology>
    </subcellularLocation>
</comment>
<keyword evidence="3" id="KW-1003">Cell membrane</keyword>
<evidence type="ECO:0000256" key="6">
    <source>
        <dbReference type="ARBA" id="ARBA00023136"/>
    </source>
</evidence>
<evidence type="ECO:0000256" key="3">
    <source>
        <dbReference type="ARBA" id="ARBA00022475"/>
    </source>
</evidence>
<keyword evidence="2" id="KW-0813">Transport</keyword>
<sequence>MLAIVSITAPIFLLIAIGYAAVRWRMLPHEAIPGLGRFVLYFAMPGLILSTLGSMDIEEIIEPGFMLAYGLGTLLMMGLGLLLTRKVLGNEPVLASLKAMGMTMPNTPYFGFPVLLQVVESSAGKAFSMALLVEALLIIPLSMTLLQFHASRSTGLSLGRVLLKLPKQILRNPLVIAIATGLLISTLDITLPKAVNTTLKMLGQSSATIALFMIGASLVGSPLKGKLVGITPVLVGKLLVHPLLVALLIWLLPPFAPELQLAAILLAAMPMMSIYPIFGSQYGHRNFTASALMLTTVTAFFTISVLLLFLQ</sequence>
<evidence type="ECO:0000256" key="4">
    <source>
        <dbReference type="ARBA" id="ARBA00022692"/>
    </source>
</evidence>
<keyword evidence="9" id="KW-1185">Reference proteome</keyword>
<feature type="transmembrane region" description="Helical" evidence="7">
    <location>
        <begin position="36"/>
        <end position="53"/>
    </location>
</feature>
<accession>A0ABP7E8P9</accession>
<evidence type="ECO:0000256" key="7">
    <source>
        <dbReference type="SAM" id="Phobius"/>
    </source>
</evidence>
<dbReference type="PANTHER" id="PTHR36838">
    <property type="entry name" value="AUXIN EFFLUX CARRIER FAMILY PROTEIN"/>
    <property type="match status" value="1"/>
</dbReference>
<keyword evidence="4 7" id="KW-0812">Transmembrane</keyword>
<gene>
    <name evidence="8" type="ORF">GCM10022421_22680</name>
</gene>
<comment type="caution">
    <text evidence="8">The sequence shown here is derived from an EMBL/GenBank/DDBJ whole genome shotgun (WGS) entry which is preliminary data.</text>
</comment>
<feature type="transmembrane region" description="Helical" evidence="7">
    <location>
        <begin position="169"/>
        <end position="189"/>
    </location>
</feature>
<feature type="transmembrane region" description="Helical" evidence="7">
    <location>
        <begin position="290"/>
        <end position="310"/>
    </location>
</feature>
<dbReference type="InterPro" id="IPR004776">
    <property type="entry name" value="Mem_transp_PIN-like"/>
</dbReference>
<evidence type="ECO:0000256" key="1">
    <source>
        <dbReference type="ARBA" id="ARBA00004141"/>
    </source>
</evidence>
<evidence type="ECO:0000256" key="5">
    <source>
        <dbReference type="ARBA" id="ARBA00022989"/>
    </source>
</evidence>
<feature type="transmembrane region" description="Helical" evidence="7">
    <location>
        <begin position="259"/>
        <end position="278"/>
    </location>
</feature>
<organism evidence="8 9">
    <name type="scientific">Oceanisphaera sediminis</name>
    <dbReference type="NCBI Taxonomy" id="981381"/>
    <lineage>
        <taxon>Bacteria</taxon>
        <taxon>Pseudomonadati</taxon>
        <taxon>Pseudomonadota</taxon>
        <taxon>Gammaproteobacteria</taxon>
        <taxon>Aeromonadales</taxon>
        <taxon>Aeromonadaceae</taxon>
        <taxon>Oceanisphaera</taxon>
    </lineage>
</organism>
<feature type="transmembrane region" description="Helical" evidence="7">
    <location>
        <begin position="126"/>
        <end position="148"/>
    </location>
</feature>
<feature type="transmembrane region" description="Helical" evidence="7">
    <location>
        <begin position="65"/>
        <end position="84"/>
    </location>
</feature>
<dbReference type="Pfam" id="PF03547">
    <property type="entry name" value="Mem_trans"/>
    <property type="match status" value="1"/>
</dbReference>
<name>A0ABP7E8P9_9GAMM</name>
<keyword evidence="5 7" id="KW-1133">Transmembrane helix</keyword>
<dbReference type="PANTHER" id="PTHR36838:SF3">
    <property type="entry name" value="TRANSPORTER AUXIN EFFLUX CARRIER EC FAMILY"/>
    <property type="match status" value="1"/>
</dbReference>
<evidence type="ECO:0000256" key="2">
    <source>
        <dbReference type="ARBA" id="ARBA00022448"/>
    </source>
</evidence>
<proteinExistence type="predicted"/>
<protein>
    <submittedName>
        <fullName evidence="8">AEC family transporter</fullName>
    </submittedName>
</protein>
<dbReference type="EMBL" id="BAABDS010000036">
    <property type="protein sequence ID" value="GAA3714695.1"/>
    <property type="molecule type" value="Genomic_DNA"/>
</dbReference>
<keyword evidence="6 7" id="KW-0472">Membrane</keyword>
<dbReference type="Proteomes" id="UP001501479">
    <property type="component" value="Unassembled WGS sequence"/>
</dbReference>
<reference evidence="9" key="1">
    <citation type="journal article" date="2019" name="Int. J. Syst. Evol. Microbiol.">
        <title>The Global Catalogue of Microorganisms (GCM) 10K type strain sequencing project: providing services to taxonomists for standard genome sequencing and annotation.</title>
        <authorList>
            <consortium name="The Broad Institute Genomics Platform"/>
            <consortium name="The Broad Institute Genome Sequencing Center for Infectious Disease"/>
            <person name="Wu L."/>
            <person name="Ma J."/>
        </authorList>
    </citation>
    <scope>NUCLEOTIDE SEQUENCE [LARGE SCALE GENOMIC DNA]</scope>
    <source>
        <strain evidence="9">JCM 17329</strain>
    </source>
</reference>